<dbReference type="FunFam" id="3.10.105.10:FF:000001">
    <property type="entry name" value="Oligopeptide ABC transporter, oligopeptide-binding protein"/>
    <property type="match status" value="1"/>
</dbReference>
<accession>A0A7G9GSF0</accession>
<dbReference type="EMBL" id="CP060636">
    <property type="protein sequence ID" value="QNM13732.1"/>
    <property type="molecule type" value="Genomic_DNA"/>
</dbReference>
<feature type="signal peptide" evidence="5">
    <location>
        <begin position="1"/>
        <end position="18"/>
    </location>
</feature>
<dbReference type="Gene3D" id="3.40.190.10">
    <property type="entry name" value="Periplasmic binding protein-like II"/>
    <property type="match status" value="1"/>
</dbReference>
<dbReference type="PIRSF" id="PIRSF002741">
    <property type="entry name" value="MppA"/>
    <property type="match status" value="1"/>
</dbReference>
<reference evidence="7 8" key="1">
    <citation type="submission" date="2020-08" db="EMBL/GenBank/DDBJ databases">
        <authorList>
            <person name="Liu C."/>
            <person name="Sun Q."/>
        </authorList>
    </citation>
    <scope>NUCLEOTIDE SEQUENCE [LARGE SCALE GENOMIC DNA]</scope>
    <source>
        <strain evidence="7 8">NSJ-61</strain>
    </source>
</reference>
<dbReference type="AlphaFoldDB" id="A0A7G9GSF0"/>
<feature type="domain" description="Solute-binding protein family 5" evidence="6">
    <location>
        <begin position="73"/>
        <end position="472"/>
    </location>
</feature>
<keyword evidence="3" id="KW-0813">Transport</keyword>
<keyword evidence="4 5" id="KW-0732">Signal</keyword>
<dbReference type="Proteomes" id="UP000515856">
    <property type="component" value="Chromosome"/>
</dbReference>
<dbReference type="GO" id="GO:1904680">
    <property type="term" value="F:peptide transmembrane transporter activity"/>
    <property type="evidence" value="ECO:0007669"/>
    <property type="project" value="TreeGrafter"/>
</dbReference>
<gene>
    <name evidence="7" type="ORF">H9Q80_07265</name>
</gene>
<dbReference type="GO" id="GO:0015833">
    <property type="term" value="P:peptide transport"/>
    <property type="evidence" value="ECO:0007669"/>
    <property type="project" value="TreeGrafter"/>
</dbReference>
<comment type="similarity">
    <text evidence="2">Belongs to the bacterial solute-binding protein 5 family.</text>
</comment>
<evidence type="ECO:0000256" key="3">
    <source>
        <dbReference type="ARBA" id="ARBA00022448"/>
    </source>
</evidence>
<evidence type="ECO:0000256" key="4">
    <source>
        <dbReference type="ARBA" id="ARBA00022729"/>
    </source>
</evidence>
<dbReference type="CDD" id="cd08504">
    <property type="entry name" value="PBP2_OppA"/>
    <property type="match status" value="1"/>
</dbReference>
<dbReference type="InterPro" id="IPR039424">
    <property type="entry name" value="SBP_5"/>
</dbReference>
<evidence type="ECO:0000313" key="7">
    <source>
        <dbReference type="EMBL" id="QNM13732.1"/>
    </source>
</evidence>
<proteinExistence type="inferred from homology"/>
<protein>
    <submittedName>
        <fullName evidence="7">Peptide ABC transporter substrate-binding protein</fullName>
    </submittedName>
</protein>
<dbReference type="SUPFAM" id="SSF53850">
    <property type="entry name" value="Periplasmic binding protein-like II"/>
    <property type="match status" value="1"/>
</dbReference>
<evidence type="ECO:0000256" key="2">
    <source>
        <dbReference type="ARBA" id="ARBA00005695"/>
    </source>
</evidence>
<dbReference type="InterPro" id="IPR000914">
    <property type="entry name" value="SBP_5_dom"/>
</dbReference>
<dbReference type="RefSeq" id="WP_117451201.1">
    <property type="nucleotide sequence ID" value="NZ_CP060636.1"/>
</dbReference>
<sequence length="552" mass="61076">MKKLVSVLACALMVFSLAGCGSSKDSTSGKTVTIAKENDLISMDSTYATDGMSLEMIAATVEGLETVDKDGNVIPALAESYEMSKDGLTYTFKLRDAKWDNDKPVTAADFVYAWKRAVSSSDAEYAYLFTEDGACIKGAADIVAAGTDEEKAKLKDQLGVKAVDDKTLEVTLSKKCEYFLSLMAFPVFFPVNEEFAEAQGDQYAITPDNMLANGPFKMTKHDLKSKVEFKKNEKYWDAANVKVDNFVVNIVPQVSTSAADFESGNCDYTKLNSALVDKYKNDKDKYKNILEGYLWYLQYNIGDGVDTGNKYLANKNIRLALSYAFDRQELANTVLKDGSIAAEGFIPKELSTGPDGKDYRETAPAYYTENAADSVKKAQEYWEKGLQELGVKEITLKLLFEPSDPAKPAAEYLQSQLQKNLPGLTIEMVQQEKNNRIEMQKKRETDITLTRWGPDYADPTTYLNLMLKGNSYNYGDYVSEAYNAKMQDAANAADAKARWTALQEAEKILLDDAAVSPVFQTGGASLINPKVTGIENHTVGVPFIYKNLDKAE</sequence>
<dbReference type="KEGG" id="ehn:H9Q80_07265"/>
<evidence type="ECO:0000313" key="8">
    <source>
        <dbReference type="Proteomes" id="UP000515856"/>
    </source>
</evidence>
<evidence type="ECO:0000256" key="5">
    <source>
        <dbReference type="SAM" id="SignalP"/>
    </source>
</evidence>
<comment type="subcellular location">
    <subcellularLocation>
        <location evidence="1">Cell envelope</location>
    </subcellularLocation>
</comment>
<dbReference type="GO" id="GO:0030288">
    <property type="term" value="C:outer membrane-bounded periplasmic space"/>
    <property type="evidence" value="ECO:0007669"/>
    <property type="project" value="UniProtKB-ARBA"/>
</dbReference>
<dbReference type="PROSITE" id="PS51257">
    <property type="entry name" value="PROKAR_LIPOPROTEIN"/>
    <property type="match status" value="1"/>
</dbReference>
<dbReference type="GO" id="GO:0043190">
    <property type="term" value="C:ATP-binding cassette (ABC) transporter complex"/>
    <property type="evidence" value="ECO:0007669"/>
    <property type="project" value="InterPro"/>
</dbReference>
<dbReference type="InterPro" id="IPR030678">
    <property type="entry name" value="Peptide/Ni-bd"/>
</dbReference>
<evidence type="ECO:0000259" key="6">
    <source>
        <dbReference type="Pfam" id="PF00496"/>
    </source>
</evidence>
<dbReference type="Gene3D" id="3.90.76.10">
    <property type="entry name" value="Dipeptide-binding Protein, Domain 1"/>
    <property type="match status" value="1"/>
</dbReference>
<dbReference type="Pfam" id="PF00496">
    <property type="entry name" value="SBP_bac_5"/>
    <property type="match status" value="1"/>
</dbReference>
<keyword evidence="8" id="KW-1185">Reference proteome</keyword>
<dbReference type="PANTHER" id="PTHR30290:SF10">
    <property type="entry name" value="PERIPLASMIC OLIGOPEPTIDE-BINDING PROTEIN-RELATED"/>
    <property type="match status" value="1"/>
</dbReference>
<dbReference type="FunFam" id="3.90.76.10:FF:000001">
    <property type="entry name" value="Oligopeptide ABC transporter substrate-binding protein"/>
    <property type="match status" value="1"/>
</dbReference>
<organism evidence="7 8">
    <name type="scientific">[Eubacterium] hominis</name>
    <dbReference type="NCBI Taxonomy" id="2764325"/>
    <lineage>
        <taxon>Bacteria</taxon>
        <taxon>Bacillati</taxon>
        <taxon>Bacillota</taxon>
        <taxon>Erysipelotrichia</taxon>
        <taxon>Erysipelotrichales</taxon>
        <taxon>Erysipelotrichaceae</taxon>
        <taxon>Amedibacillus</taxon>
    </lineage>
</organism>
<name>A0A7G9GSF0_9FIRM</name>
<feature type="chain" id="PRO_5038598176" evidence="5">
    <location>
        <begin position="19"/>
        <end position="552"/>
    </location>
</feature>
<dbReference type="PANTHER" id="PTHR30290">
    <property type="entry name" value="PERIPLASMIC BINDING COMPONENT OF ABC TRANSPORTER"/>
    <property type="match status" value="1"/>
</dbReference>
<evidence type="ECO:0000256" key="1">
    <source>
        <dbReference type="ARBA" id="ARBA00004196"/>
    </source>
</evidence>
<dbReference type="Gene3D" id="3.10.105.10">
    <property type="entry name" value="Dipeptide-binding Protein, Domain 3"/>
    <property type="match status" value="1"/>
</dbReference>